<feature type="region of interest" description="Disordered" evidence="1">
    <location>
        <begin position="302"/>
        <end position="324"/>
    </location>
</feature>
<dbReference type="AlphaFoldDB" id="A0ABD5YMK2"/>
<dbReference type="Proteomes" id="UP001596417">
    <property type="component" value="Unassembled WGS sequence"/>
</dbReference>
<name>A0ABD5YMK2_9EURY</name>
<organism evidence="2 3">
    <name type="scientific">Halocatena marina</name>
    <dbReference type="NCBI Taxonomy" id="2934937"/>
    <lineage>
        <taxon>Archaea</taxon>
        <taxon>Methanobacteriati</taxon>
        <taxon>Methanobacteriota</taxon>
        <taxon>Stenosarchaea group</taxon>
        <taxon>Halobacteria</taxon>
        <taxon>Halobacteriales</taxon>
        <taxon>Natronomonadaceae</taxon>
        <taxon>Halocatena</taxon>
    </lineage>
</organism>
<comment type="caution">
    <text evidence="2">The sequence shown here is derived from an EMBL/GenBank/DDBJ whole genome shotgun (WGS) entry which is preliminary data.</text>
</comment>
<evidence type="ECO:0000313" key="3">
    <source>
        <dbReference type="Proteomes" id="UP001596417"/>
    </source>
</evidence>
<keyword evidence="3" id="KW-1185">Reference proteome</keyword>
<evidence type="ECO:0000256" key="1">
    <source>
        <dbReference type="SAM" id="MobiDB-lite"/>
    </source>
</evidence>
<proteinExistence type="predicted"/>
<sequence length="324" mass="35581">MSPSARSFQAYQNVSLTSVATLPDTVTRHWLGPAFWGNRLQDWRLNNGQIECLRGEAGYEVRTVGVLTREVISGDAPGHLRVRTGLLEDADRGGFCGFLIGVGAGALDYRAAALAQRGSGTGGGFFCAFETDGQVRFREHTDEEAPLDFAVLPAERQEIDPSQPTTEEEILLEVDILPRDDGQFDVQLTARDADGTLRTRAMRHGVDENELLGGISLVSSPPPGESGARWWFRDLRTGGEKFPTIPIALSDRSSVPSFRSTTTLSNCRRSSYRSATQIHRRCGSIIGQREVSRRGVVRLQRSRRDTRHYSASTTGTRAVRGTTA</sequence>
<dbReference type="EMBL" id="JBHTAX010000001">
    <property type="protein sequence ID" value="MFC7189672.1"/>
    <property type="molecule type" value="Genomic_DNA"/>
</dbReference>
<evidence type="ECO:0000313" key="2">
    <source>
        <dbReference type="EMBL" id="MFC7189672.1"/>
    </source>
</evidence>
<reference evidence="2 3" key="1">
    <citation type="journal article" date="2019" name="Int. J. Syst. Evol. Microbiol.">
        <title>The Global Catalogue of Microorganisms (GCM) 10K type strain sequencing project: providing services to taxonomists for standard genome sequencing and annotation.</title>
        <authorList>
            <consortium name="The Broad Institute Genomics Platform"/>
            <consortium name="The Broad Institute Genome Sequencing Center for Infectious Disease"/>
            <person name="Wu L."/>
            <person name="Ma J."/>
        </authorList>
    </citation>
    <scope>NUCLEOTIDE SEQUENCE [LARGE SCALE GENOMIC DNA]</scope>
    <source>
        <strain evidence="2 3">RDMS1</strain>
    </source>
</reference>
<feature type="compositionally biased region" description="Low complexity" evidence="1">
    <location>
        <begin position="313"/>
        <end position="324"/>
    </location>
</feature>
<accession>A0ABD5YMK2</accession>
<gene>
    <name evidence="2" type="ORF">ACFQL7_07255</name>
</gene>
<dbReference type="RefSeq" id="WP_390205125.1">
    <property type="nucleotide sequence ID" value="NZ_JBHTAX010000001.1"/>
</dbReference>
<protein>
    <submittedName>
        <fullName evidence="2">Uncharacterized protein</fullName>
    </submittedName>
</protein>